<evidence type="ECO:0000256" key="2">
    <source>
        <dbReference type="ARBA" id="ARBA00008571"/>
    </source>
</evidence>
<keyword evidence="4" id="KW-0963">Cytoplasm</keyword>
<evidence type="ECO:0000256" key="3">
    <source>
        <dbReference type="ARBA" id="ARBA00019418"/>
    </source>
</evidence>
<dbReference type="SUPFAM" id="SSF109910">
    <property type="entry name" value="YgfY-like"/>
    <property type="match status" value="1"/>
</dbReference>
<dbReference type="InterPro" id="IPR036714">
    <property type="entry name" value="SDH_sf"/>
</dbReference>
<evidence type="ECO:0000313" key="7">
    <source>
        <dbReference type="Proteomes" id="UP000262004"/>
    </source>
</evidence>
<dbReference type="GO" id="GO:0006105">
    <property type="term" value="P:succinate metabolic process"/>
    <property type="evidence" value="ECO:0007669"/>
    <property type="project" value="TreeGrafter"/>
</dbReference>
<keyword evidence="5" id="KW-0143">Chaperone</keyword>
<keyword evidence="7" id="KW-1185">Reference proteome</keyword>
<evidence type="ECO:0000256" key="1">
    <source>
        <dbReference type="ARBA" id="ARBA00004496"/>
    </source>
</evidence>
<dbReference type="RefSeq" id="WP_119334654.1">
    <property type="nucleotide sequence ID" value="NZ_AP018558.1"/>
</dbReference>
<dbReference type="InterPro" id="IPR050531">
    <property type="entry name" value="SdhE_FAD_assembly_factor"/>
</dbReference>
<sequence>MEKGRIRWRCRRALLELDLVFRPFLAEGFDQLSDAELAALDEMLALEDHDLWPMVHGTKPAPRSDWQALIAKIQAAHRRQTQELLGTPGGETNA</sequence>
<proteinExistence type="inferred from homology"/>
<dbReference type="InterPro" id="IPR005631">
    <property type="entry name" value="SDH"/>
</dbReference>
<dbReference type="Gene3D" id="1.10.150.250">
    <property type="entry name" value="Flavinator of succinate dehydrogenase"/>
    <property type="match status" value="1"/>
</dbReference>
<dbReference type="Proteomes" id="UP000262004">
    <property type="component" value="Chromosome"/>
</dbReference>
<comment type="subcellular location">
    <subcellularLocation>
        <location evidence="1">Cytoplasm</location>
    </subcellularLocation>
</comment>
<dbReference type="PANTHER" id="PTHR39585">
    <property type="entry name" value="FAD ASSEMBLY FACTOR SDHE"/>
    <property type="match status" value="1"/>
</dbReference>
<dbReference type="GO" id="GO:0005737">
    <property type="term" value="C:cytoplasm"/>
    <property type="evidence" value="ECO:0007669"/>
    <property type="project" value="UniProtKB-SubCell"/>
</dbReference>
<dbReference type="KEGG" id="htl:HPTL_0582"/>
<evidence type="ECO:0000313" key="6">
    <source>
        <dbReference type="EMBL" id="BBD76850.1"/>
    </source>
</evidence>
<dbReference type="Pfam" id="PF03937">
    <property type="entry name" value="Sdh5"/>
    <property type="match status" value="1"/>
</dbReference>
<comment type="similarity">
    <text evidence="2">Belongs to the SdhE FAD assembly factor family.</text>
</comment>
<dbReference type="EMBL" id="AP018558">
    <property type="protein sequence ID" value="BBD76850.1"/>
    <property type="molecule type" value="Genomic_DNA"/>
</dbReference>
<evidence type="ECO:0000256" key="4">
    <source>
        <dbReference type="ARBA" id="ARBA00022490"/>
    </source>
</evidence>
<name>A0A2Z6DWL6_HYDTE</name>
<dbReference type="PANTHER" id="PTHR39585:SF1">
    <property type="entry name" value="FAD ASSEMBLY FACTOR SDHE"/>
    <property type="match status" value="1"/>
</dbReference>
<evidence type="ECO:0000256" key="5">
    <source>
        <dbReference type="ARBA" id="ARBA00023186"/>
    </source>
</evidence>
<dbReference type="AlphaFoldDB" id="A0A2Z6DWL6"/>
<gene>
    <name evidence="6" type="ORF">HPTL_0582</name>
</gene>
<organism evidence="6 7">
    <name type="scientific">Hydrogenophilus thermoluteolus</name>
    <name type="common">Pseudomonas hydrogenothermophila</name>
    <dbReference type="NCBI Taxonomy" id="297"/>
    <lineage>
        <taxon>Bacteria</taxon>
        <taxon>Pseudomonadati</taxon>
        <taxon>Pseudomonadota</taxon>
        <taxon>Hydrogenophilia</taxon>
        <taxon>Hydrogenophilales</taxon>
        <taxon>Hydrogenophilaceae</taxon>
        <taxon>Hydrogenophilus</taxon>
    </lineage>
</organism>
<protein>
    <recommendedName>
        <fullName evidence="3">FAD assembly factor SdhE</fullName>
    </recommendedName>
</protein>
<dbReference type="OrthoDB" id="5298218at2"/>
<accession>A0A2Z6DWL6</accession>
<reference evidence="6 7" key="1">
    <citation type="submission" date="2018-04" db="EMBL/GenBank/DDBJ databases">
        <title>Complete genome sequence of Hydrogenophilus thermoluteolus TH-1.</title>
        <authorList>
            <person name="Arai H."/>
        </authorList>
    </citation>
    <scope>NUCLEOTIDE SEQUENCE [LARGE SCALE GENOMIC DNA]</scope>
    <source>
        <strain evidence="6 7">TH-1</strain>
    </source>
</reference>